<accession>A0A2A6CIY1</accession>
<dbReference type="EnsemblMetazoa" id="PPA45701.1">
    <property type="protein sequence ID" value="PPA45701.1"/>
    <property type="gene ID" value="WBGene00284070"/>
</dbReference>
<keyword evidence="2" id="KW-1185">Reference proteome</keyword>
<dbReference type="AlphaFoldDB" id="A0A2A6CIY1"/>
<gene>
    <name evidence="1" type="primary">WBGene00284070</name>
</gene>
<proteinExistence type="predicted"/>
<sequence length="88" mass="10053">MIAVNGRNEIIITRIRNAAGCFGPLGRRHPTASRRVDLYMSTRQYLALRLDASRVIHLIDYEDDDIIRVTHSPKAETIRAKHDGDRLV</sequence>
<organism evidence="1 2">
    <name type="scientific">Pristionchus pacificus</name>
    <name type="common">Parasitic nematode worm</name>
    <dbReference type="NCBI Taxonomy" id="54126"/>
    <lineage>
        <taxon>Eukaryota</taxon>
        <taxon>Metazoa</taxon>
        <taxon>Ecdysozoa</taxon>
        <taxon>Nematoda</taxon>
        <taxon>Chromadorea</taxon>
        <taxon>Rhabditida</taxon>
        <taxon>Rhabditina</taxon>
        <taxon>Diplogasteromorpha</taxon>
        <taxon>Diplogasteroidea</taxon>
        <taxon>Neodiplogasteridae</taxon>
        <taxon>Pristionchus</taxon>
    </lineage>
</organism>
<reference evidence="1" key="2">
    <citation type="submission" date="2022-06" db="UniProtKB">
        <authorList>
            <consortium name="EnsemblMetazoa"/>
        </authorList>
    </citation>
    <scope>IDENTIFICATION</scope>
    <source>
        <strain evidence="1">PS312</strain>
    </source>
</reference>
<evidence type="ECO:0000313" key="1">
    <source>
        <dbReference type="EnsemblMetazoa" id="PPA45701.1"/>
    </source>
</evidence>
<name>A0A2A6CIY1_PRIPA</name>
<evidence type="ECO:0000313" key="2">
    <source>
        <dbReference type="Proteomes" id="UP000005239"/>
    </source>
</evidence>
<reference evidence="2" key="1">
    <citation type="journal article" date="2008" name="Nat. Genet.">
        <title>The Pristionchus pacificus genome provides a unique perspective on nematode lifestyle and parasitism.</title>
        <authorList>
            <person name="Dieterich C."/>
            <person name="Clifton S.W."/>
            <person name="Schuster L.N."/>
            <person name="Chinwalla A."/>
            <person name="Delehaunty K."/>
            <person name="Dinkelacker I."/>
            <person name="Fulton L."/>
            <person name="Fulton R."/>
            <person name="Godfrey J."/>
            <person name="Minx P."/>
            <person name="Mitreva M."/>
            <person name="Roeseler W."/>
            <person name="Tian H."/>
            <person name="Witte H."/>
            <person name="Yang S.P."/>
            <person name="Wilson R.K."/>
            <person name="Sommer R.J."/>
        </authorList>
    </citation>
    <scope>NUCLEOTIDE SEQUENCE [LARGE SCALE GENOMIC DNA]</scope>
    <source>
        <strain evidence="2">PS312</strain>
    </source>
</reference>
<accession>A0A8R1Z4Y0</accession>
<dbReference type="Proteomes" id="UP000005239">
    <property type="component" value="Unassembled WGS sequence"/>
</dbReference>
<protein>
    <submittedName>
        <fullName evidence="1">Uncharacterized protein</fullName>
    </submittedName>
</protein>